<dbReference type="GO" id="GO:0005525">
    <property type="term" value="F:GTP binding"/>
    <property type="evidence" value="ECO:0007669"/>
    <property type="project" value="UniProtKB-UniRule"/>
</dbReference>
<dbReference type="SUPFAM" id="SSF52540">
    <property type="entry name" value="P-loop containing nucleoside triphosphate hydrolases"/>
    <property type="match status" value="1"/>
</dbReference>
<dbReference type="GO" id="GO:0043022">
    <property type="term" value="F:ribosome binding"/>
    <property type="evidence" value="ECO:0007669"/>
    <property type="project" value="UniProtKB-UniRule"/>
</dbReference>
<comment type="subcellular location">
    <subcellularLocation>
        <location evidence="12">Cell membrane</location>
        <topology evidence="12">Peripheral membrane protein</topology>
        <orientation evidence="12">Cytoplasmic side</orientation>
    </subcellularLocation>
</comment>
<sequence>MNKNRRQYIRNFSIVAHIDHGKSTLADRLLEQTGTLTQREMEEQVLDNMELEKERGITIKSQAARLIYKRDNGEEYILNLIDTPGHVDFNYEVSRSLAACEGAILVVDATQGIQAQTLANCYLALDNNLEIVPVINKVDLPSARPEEIKTEIEDIIGIEAHDAPLISAKTGLNIKDVLEAVVEKVPAPEGDEEAPLRALIFDSYYDSYKGVVSYVRVKDGIVKPGTEIKLMSTNKVYEVTEVGVFTPAFLPIDQLSAGDVGYITASIKNVRDARVGDTITEKGRETKEALAGYKPAVPMVFSGIYPVDGAKYGELREALEKLQINDAALNFEPETSIALGFGFRCGFLGLLHMEIIQERIEREFNLDIITTAPSVIYKVYKTDGTMIELTNPTNLPPMTEIDYMEEPMVKASIITPTDYTGAVMELCQEKRGSFIDMEYLEATRVVIHYDIPLNEIVYDFFDTLKSRTKGYASLDYELTGYIQTELVKLDILLNGESVDALSMIVPKERSYARGKAITEKLKEIIPRQMFEIPIQASVGSKIIARETVKAMRKDVLAKCYGGDISRKKKLLEKQKEGKKRMRQVGSVEVPQEAFMAVLKVD</sequence>
<dbReference type="Gene3D" id="3.30.70.870">
    <property type="entry name" value="Elongation Factor G (Translational Gtpase), domain 3"/>
    <property type="match status" value="1"/>
</dbReference>
<dbReference type="GO" id="GO:0003924">
    <property type="term" value="F:GTPase activity"/>
    <property type="evidence" value="ECO:0007669"/>
    <property type="project" value="UniProtKB-UniRule"/>
</dbReference>
<evidence type="ECO:0000256" key="2">
    <source>
        <dbReference type="ARBA" id="ARBA00022475"/>
    </source>
</evidence>
<dbReference type="Pfam" id="PF03144">
    <property type="entry name" value="GTP_EFTU_D2"/>
    <property type="match status" value="1"/>
</dbReference>
<dbReference type="InterPro" id="IPR000795">
    <property type="entry name" value="T_Tr_GTP-bd_dom"/>
</dbReference>
<comment type="function">
    <text evidence="9 12">Required for accurate and efficient protein synthesis under certain stress conditions. May act as a fidelity factor of the translation reaction, by catalyzing a one-codon backward translocation of tRNAs on improperly translocated ribosomes. Back-translocation proceeds from a post-translocation (POST) complex to a pre-translocation (PRE) complex, thus giving elongation factor G a second chance to translocate the tRNAs correctly. Binds to ribosomes in a GTP-dependent manner.</text>
</comment>
<dbReference type="InterPro" id="IPR013842">
    <property type="entry name" value="LepA_CTD"/>
</dbReference>
<dbReference type="GO" id="GO:0005886">
    <property type="term" value="C:plasma membrane"/>
    <property type="evidence" value="ECO:0007669"/>
    <property type="project" value="UniProtKB-SubCell"/>
</dbReference>
<dbReference type="InterPro" id="IPR005225">
    <property type="entry name" value="Small_GTP-bd"/>
</dbReference>
<evidence type="ECO:0000256" key="11">
    <source>
        <dbReference type="ARBA" id="ARBA00066744"/>
    </source>
</evidence>
<dbReference type="InterPro" id="IPR000640">
    <property type="entry name" value="EFG_V-like"/>
</dbReference>
<gene>
    <name evidence="12" type="primary">lepA</name>
    <name evidence="14" type="ORF">SAMN02745941_01815</name>
</gene>
<dbReference type="RefSeq" id="WP_073018749.1">
    <property type="nucleotide sequence ID" value="NZ_FQXU01000005.1"/>
</dbReference>
<dbReference type="Pfam" id="PF00009">
    <property type="entry name" value="GTP_EFTU"/>
    <property type="match status" value="1"/>
</dbReference>
<keyword evidence="6 12" id="KW-0342">GTP-binding</keyword>
<comment type="similarity">
    <text evidence="1 12">Belongs to the TRAFAC class translation factor GTPase superfamily. Classic translation factor GTPase family. LepA subfamily.</text>
</comment>
<dbReference type="FunFam" id="2.40.30.10:FF:000015">
    <property type="entry name" value="Translation factor GUF1, mitochondrial"/>
    <property type="match status" value="1"/>
</dbReference>
<dbReference type="CDD" id="cd16260">
    <property type="entry name" value="EF4_III"/>
    <property type="match status" value="1"/>
</dbReference>
<dbReference type="FunFam" id="3.40.50.300:FF:000078">
    <property type="entry name" value="Elongation factor 4"/>
    <property type="match status" value="1"/>
</dbReference>
<accession>A0A1M5Y2X5</accession>
<evidence type="ECO:0000256" key="4">
    <source>
        <dbReference type="ARBA" id="ARBA00022801"/>
    </source>
</evidence>
<evidence type="ECO:0000256" key="12">
    <source>
        <dbReference type="HAMAP-Rule" id="MF_00071"/>
    </source>
</evidence>
<feature type="domain" description="Tr-type G" evidence="13">
    <location>
        <begin position="7"/>
        <end position="189"/>
    </location>
</feature>
<dbReference type="InterPro" id="IPR035647">
    <property type="entry name" value="EFG_III/V"/>
</dbReference>
<dbReference type="PANTHER" id="PTHR43512:SF4">
    <property type="entry name" value="TRANSLATION FACTOR GUF1 HOMOLOG, CHLOROPLASTIC"/>
    <property type="match status" value="1"/>
</dbReference>
<evidence type="ECO:0000256" key="10">
    <source>
        <dbReference type="ARBA" id="ARBA00061052"/>
    </source>
</evidence>
<proteinExistence type="inferred from homology"/>
<dbReference type="FunFam" id="3.30.70.2570:FF:000001">
    <property type="entry name" value="Translation factor GUF1, mitochondrial"/>
    <property type="match status" value="1"/>
</dbReference>
<evidence type="ECO:0000313" key="15">
    <source>
        <dbReference type="Proteomes" id="UP000184241"/>
    </source>
</evidence>
<dbReference type="HAMAP" id="MF_00071">
    <property type="entry name" value="LepA"/>
    <property type="match status" value="1"/>
</dbReference>
<name>A0A1M5Y2X5_9CLOT</name>
<dbReference type="Gene3D" id="2.40.30.10">
    <property type="entry name" value="Translation factors"/>
    <property type="match status" value="1"/>
</dbReference>
<keyword evidence="4 12" id="KW-0378">Hydrolase</keyword>
<comment type="catalytic activity">
    <reaction evidence="8 12">
        <text>GTP + H2O = GDP + phosphate + H(+)</text>
        <dbReference type="Rhea" id="RHEA:19669"/>
        <dbReference type="ChEBI" id="CHEBI:15377"/>
        <dbReference type="ChEBI" id="CHEBI:15378"/>
        <dbReference type="ChEBI" id="CHEBI:37565"/>
        <dbReference type="ChEBI" id="CHEBI:43474"/>
        <dbReference type="ChEBI" id="CHEBI:58189"/>
        <dbReference type="EC" id="3.6.5.n1"/>
    </reaction>
</comment>
<evidence type="ECO:0000256" key="7">
    <source>
        <dbReference type="ARBA" id="ARBA00023136"/>
    </source>
</evidence>
<dbReference type="FunFam" id="3.30.70.240:FF:000007">
    <property type="entry name" value="Translation factor GUF1, mitochondrial"/>
    <property type="match status" value="1"/>
</dbReference>
<dbReference type="PROSITE" id="PS51722">
    <property type="entry name" value="G_TR_2"/>
    <property type="match status" value="1"/>
</dbReference>
<dbReference type="SUPFAM" id="SSF50447">
    <property type="entry name" value="Translation proteins"/>
    <property type="match status" value="1"/>
</dbReference>
<feature type="binding site" evidence="12">
    <location>
        <begin position="19"/>
        <end position="24"/>
    </location>
    <ligand>
        <name>GTP</name>
        <dbReference type="ChEBI" id="CHEBI:37565"/>
    </ligand>
</feature>
<dbReference type="Gene3D" id="3.30.70.2570">
    <property type="entry name" value="Elongation factor 4, C-terminal domain"/>
    <property type="match status" value="1"/>
</dbReference>
<dbReference type="CDD" id="cd03709">
    <property type="entry name" value="lepA_C"/>
    <property type="match status" value="1"/>
</dbReference>
<dbReference type="Pfam" id="PF00679">
    <property type="entry name" value="EFG_C"/>
    <property type="match status" value="1"/>
</dbReference>
<dbReference type="NCBIfam" id="TIGR00231">
    <property type="entry name" value="small_GTP"/>
    <property type="match status" value="1"/>
</dbReference>
<dbReference type="PROSITE" id="PS00301">
    <property type="entry name" value="G_TR_1"/>
    <property type="match status" value="1"/>
</dbReference>
<feature type="binding site" evidence="12">
    <location>
        <begin position="136"/>
        <end position="139"/>
    </location>
    <ligand>
        <name>GTP</name>
        <dbReference type="ChEBI" id="CHEBI:37565"/>
    </ligand>
</feature>
<dbReference type="Gene3D" id="3.40.50.300">
    <property type="entry name" value="P-loop containing nucleotide triphosphate hydrolases"/>
    <property type="match status" value="1"/>
</dbReference>
<dbReference type="PANTHER" id="PTHR43512">
    <property type="entry name" value="TRANSLATION FACTOR GUF1-RELATED"/>
    <property type="match status" value="1"/>
</dbReference>
<evidence type="ECO:0000256" key="1">
    <source>
        <dbReference type="ARBA" id="ARBA00005454"/>
    </source>
</evidence>
<dbReference type="CDD" id="cd03699">
    <property type="entry name" value="EF4_II"/>
    <property type="match status" value="1"/>
</dbReference>
<dbReference type="InterPro" id="IPR038363">
    <property type="entry name" value="LepA_C_sf"/>
</dbReference>
<keyword evidence="7 12" id="KW-0472">Membrane</keyword>
<dbReference type="FunFam" id="3.30.70.870:FF:000004">
    <property type="entry name" value="Translation factor GUF1, mitochondrial"/>
    <property type="match status" value="1"/>
</dbReference>
<dbReference type="SMART" id="SM00838">
    <property type="entry name" value="EFG_C"/>
    <property type="match status" value="1"/>
</dbReference>
<evidence type="ECO:0000256" key="6">
    <source>
        <dbReference type="ARBA" id="ARBA00023134"/>
    </source>
</evidence>
<dbReference type="SUPFAM" id="SSF54980">
    <property type="entry name" value="EF-G C-terminal domain-like"/>
    <property type="match status" value="2"/>
</dbReference>
<evidence type="ECO:0000256" key="3">
    <source>
        <dbReference type="ARBA" id="ARBA00022741"/>
    </source>
</evidence>
<keyword evidence="3 12" id="KW-0547">Nucleotide-binding</keyword>
<evidence type="ECO:0000313" key="14">
    <source>
        <dbReference type="EMBL" id="SHI06362.1"/>
    </source>
</evidence>
<evidence type="ECO:0000256" key="9">
    <source>
        <dbReference type="ARBA" id="ARBA00057626"/>
    </source>
</evidence>
<dbReference type="InterPro" id="IPR027417">
    <property type="entry name" value="P-loop_NTPase"/>
</dbReference>
<protein>
    <recommendedName>
        <fullName evidence="11 12">Elongation factor 4</fullName>
        <shortName evidence="12">EF-4</shortName>
        <ecNumber evidence="11 12">3.6.5.n1</ecNumber>
    </recommendedName>
    <alternativeName>
        <fullName evidence="12">Ribosomal back-translocase LepA</fullName>
    </alternativeName>
</protein>
<reference evidence="14 15" key="1">
    <citation type="submission" date="2016-11" db="EMBL/GenBank/DDBJ databases">
        <authorList>
            <person name="Jaros S."/>
            <person name="Januszkiewicz K."/>
            <person name="Wedrychowicz H."/>
        </authorList>
    </citation>
    <scope>NUCLEOTIDE SEQUENCE [LARGE SCALE GENOMIC DNA]</scope>
    <source>
        <strain evidence="14 15">DSM 6191</strain>
    </source>
</reference>
<dbReference type="Gene3D" id="3.30.70.240">
    <property type="match status" value="1"/>
</dbReference>
<dbReference type="AlphaFoldDB" id="A0A1M5Y2X5"/>
<dbReference type="EC" id="3.6.5.n1" evidence="11 12"/>
<dbReference type="InterPro" id="IPR006297">
    <property type="entry name" value="EF-4"/>
</dbReference>
<dbReference type="PRINTS" id="PR00315">
    <property type="entry name" value="ELONGATNFCT"/>
</dbReference>
<evidence type="ECO:0000256" key="8">
    <source>
        <dbReference type="ARBA" id="ARBA00050293"/>
    </source>
</evidence>
<dbReference type="GO" id="GO:0003746">
    <property type="term" value="F:translation elongation factor activity"/>
    <property type="evidence" value="ECO:0007669"/>
    <property type="project" value="UniProtKB-UniRule"/>
</dbReference>
<dbReference type="InterPro" id="IPR035654">
    <property type="entry name" value="LepA_IV"/>
</dbReference>
<dbReference type="InterPro" id="IPR004161">
    <property type="entry name" value="EFTu-like_2"/>
</dbReference>
<dbReference type="CDD" id="cd01890">
    <property type="entry name" value="LepA"/>
    <property type="match status" value="1"/>
</dbReference>
<dbReference type="NCBIfam" id="TIGR01393">
    <property type="entry name" value="lepA"/>
    <property type="match status" value="1"/>
</dbReference>
<dbReference type="EMBL" id="FQXU01000005">
    <property type="protein sequence ID" value="SHI06362.1"/>
    <property type="molecule type" value="Genomic_DNA"/>
</dbReference>
<organism evidence="14 15">
    <name type="scientific">Clostridium intestinale DSM 6191</name>
    <dbReference type="NCBI Taxonomy" id="1121320"/>
    <lineage>
        <taxon>Bacteria</taxon>
        <taxon>Bacillati</taxon>
        <taxon>Bacillota</taxon>
        <taxon>Clostridia</taxon>
        <taxon>Eubacteriales</taxon>
        <taxon>Clostridiaceae</taxon>
        <taxon>Clostridium</taxon>
    </lineage>
</organism>
<comment type="similarity">
    <text evidence="10">Belongs to the GTP-binding elongation factor family. LepA subfamily.</text>
</comment>
<keyword evidence="2 12" id="KW-1003">Cell membrane</keyword>
<dbReference type="GO" id="GO:0045727">
    <property type="term" value="P:positive regulation of translation"/>
    <property type="evidence" value="ECO:0007669"/>
    <property type="project" value="UniProtKB-UniRule"/>
</dbReference>
<dbReference type="Pfam" id="PF06421">
    <property type="entry name" value="LepA_C"/>
    <property type="match status" value="1"/>
</dbReference>
<evidence type="ECO:0000259" key="13">
    <source>
        <dbReference type="PROSITE" id="PS51722"/>
    </source>
</evidence>
<evidence type="ECO:0000256" key="5">
    <source>
        <dbReference type="ARBA" id="ARBA00022917"/>
    </source>
</evidence>
<keyword evidence="5 12" id="KW-0648">Protein biosynthesis</keyword>
<dbReference type="InterPro" id="IPR031157">
    <property type="entry name" value="G_TR_CS"/>
</dbReference>
<dbReference type="Proteomes" id="UP000184241">
    <property type="component" value="Unassembled WGS sequence"/>
</dbReference>
<dbReference type="InterPro" id="IPR009000">
    <property type="entry name" value="Transl_B-barrel_sf"/>
</dbReference>